<organism evidence="2 3">
    <name type="scientific">Microthyrium microscopicum</name>
    <dbReference type="NCBI Taxonomy" id="703497"/>
    <lineage>
        <taxon>Eukaryota</taxon>
        <taxon>Fungi</taxon>
        <taxon>Dikarya</taxon>
        <taxon>Ascomycota</taxon>
        <taxon>Pezizomycotina</taxon>
        <taxon>Dothideomycetes</taxon>
        <taxon>Dothideomycetes incertae sedis</taxon>
        <taxon>Microthyriales</taxon>
        <taxon>Microthyriaceae</taxon>
        <taxon>Microthyrium</taxon>
    </lineage>
</organism>
<dbReference type="Proteomes" id="UP000799302">
    <property type="component" value="Unassembled WGS sequence"/>
</dbReference>
<dbReference type="Pfam" id="PF01636">
    <property type="entry name" value="APH"/>
    <property type="match status" value="1"/>
</dbReference>
<dbReference type="Gene3D" id="3.90.1200.10">
    <property type="match status" value="1"/>
</dbReference>
<evidence type="ECO:0000313" key="2">
    <source>
        <dbReference type="EMBL" id="KAF2671864.1"/>
    </source>
</evidence>
<proteinExistence type="predicted"/>
<accession>A0A6A6ULT2</accession>
<protein>
    <recommendedName>
        <fullName evidence="1">Aminoglycoside phosphotransferase domain-containing protein</fullName>
    </recommendedName>
</protein>
<evidence type="ECO:0000259" key="1">
    <source>
        <dbReference type="Pfam" id="PF01636"/>
    </source>
</evidence>
<dbReference type="AlphaFoldDB" id="A0A6A6ULT2"/>
<dbReference type="SUPFAM" id="SSF56112">
    <property type="entry name" value="Protein kinase-like (PK-like)"/>
    <property type="match status" value="1"/>
</dbReference>
<name>A0A6A6ULT2_9PEZI</name>
<dbReference type="EMBL" id="MU004232">
    <property type="protein sequence ID" value="KAF2671864.1"/>
    <property type="molecule type" value="Genomic_DNA"/>
</dbReference>
<dbReference type="InterPro" id="IPR011009">
    <property type="entry name" value="Kinase-like_dom_sf"/>
</dbReference>
<keyword evidence="3" id="KW-1185">Reference proteome</keyword>
<dbReference type="OrthoDB" id="25129at2759"/>
<evidence type="ECO:0000313" key="3">
    <source>
        <dbReference type="Proteomes" id="UP000799302"/>
    </source>
</evidence>
<gene>
    <name evidence="2" type="ORF">BT63DRAFT_422377</name>
</gene>
<dbReference type="InterPro" id="IPR002575">
    <property type="entry name" value="Aminoglycoside_PTrfase"/>
</dbReference>
<sequence>MIDTRCVNALIRFEQAVSSALQSFSAPTYDNVTITVPRLYHFVSESNTQVQEDLFATIDLETYLKARKLTQQQCNRLGKSLGAWTKAFHSWGAAPEQESLREQMKGNVAMKDLKFWLNYGASVKSAIDRYSDTLEPCRKVLEEAGTEVEKGAKTLLHGDFWTGNILLPNKAFPANETALSLHVIDWELSHVGSIVYDLGQLIGTLVELSHSRGIKPAEWIVDSFLEGYGRIEEEVAFQIAIHVGAHLICWIKRGPPTRPPEVMKRGESLLGIGRDFILNGWANDRQFFEGTVLACLFKR</sequence>
<reference evidence="2" key="1">
    <citation type="journal article" date="2020" name="Stud. Mycol.">
        <title>101 Dothideomycetes genomes: a test case for predicting lifestyles and emergence of pathogens.</title>
        <authorList>
            <person name="Haridas S."/>
            <person name="Albert R."/>
            <person name="Binder M."/>
            <person name="Bloem J."/>
            <person name="Labutti K."/>
            <person name="Salamov A."/>
            <person name="Andreopoulos B."/>
            <person name="Baker S."/>
            <person name="Barry K."/>
            <person name="Bills G."/>
            <person name="Bluhm B."/>
            <person name="Cannon C."/>
            <person name="Castanera R."/>
            <person name="Culley D."/>
            <person name="Daum C."/>
            <person name="Ezra D."/>
            <person name="Gonzalez J."/>
            <person name="Henrissat B."/>
            <person name="Kuo A."/>
            <person name="Liang C."/>
            <person name="Lipzen A."/>
            <person name="Lutzoni F."/>
            <person name="Magnuson J."/>
            <person name="Mondo S."/>
            <person name="Nolan M."/>
            <person name="Ohm R."/>
            <person name="Pangilinan J."/>
            <person name="Park H.-J."/>
            <person name="Ramirez L."/>
            <person name="Alfaro M."/>
            <person name="Sun H."/>
            <person name="Tritt A."/>
            <person name="Yoshinaga Y."/>
            <person name="Zwiers L.-H."/>
            <person name="Turgeon B."/>
            <person name="Goodwin S."/>
            <person name="Spatafora J."/>
            <person name="Crous P."/>
            <person name="Grigoriev I."/>
        </authorList>
    </citation>
    <scope>NUCLEOTIDE SEQUENCE</scope>
    <source>
        <strain evidence="2">CBS 115976</strain>
    </source>
</reference>
<feature type="domain" description="Aminoglycoside phosphotransferase" evidence="1">
    <location>
        <begin position="11"/>
        <end position="206"/>
    </location>
</feature>